<sequence length="266" mass="28374">MTGKRLAEAIISFFAAIGRIAIRSLATVGRATLFAINAIRRGLTPPYYPHKWLEQLAHIGWFSLPVVGLTAIFTGAALAQQTFTAGSRFNATSTVPAIVVLGIVRELGPVLVGLMVAGRVSSAMAAELGTMRVTEQLDAMTTLRTDPFRYLIAPRLFASVIALPLMVMIANAIGIFGGYLIAVYKLDFNAVGYLKVTREFLEASDFMMALVKAAVFGFFIALMGCYHGFRANGGAAGVGEGTRNAVVSAFILILLSNLLITVMAFG</sequence>
<name>A0A1S1HDA4_9SPHN</name>
<evidence type="ECO:0000256" key="3">
    <source>
        <dbReference type="ARBA" id="ARBA00007556"/>
    </source>
</evidence>
<keyword evidence="7 8" id="KW-0472">Membrane</keyword>
<feature type="transmembrane region" description="Helical" evidence="8">
    <location>
        <begin position="206"/>
        <end position="226"/>
    </location>
</feature>
<evidence type="ECO:0000256" key="8">
    <source>
        <dbReference type="RuleBase" id="RU362044"/>
    </source>
</evidence>
<dbReference type="InterPro" id="IPR003453">
    <property type="entry name" value="ABC_MlaE_roteobac"/>
</dbReference>
<feature type="transmembrane region" description="Helical" evidence="8">
    <location>
        <begin position="246"/>
        <end position="265"/>
    </location>
</feature>
<feature type="transmembrane region" description="Helical" evidence="8">
    <location>
        <begin position="59"/>
        <end position="79"/>
    </location>
</feature>
<evidence type="ECO:0000256" key="1">
    <source>
        <dbReference type="ARBA" id="ARBA00003787"/>
    </source>
</evidence>
<dbReference type="PANTHER" id="PTHR30188">
    <property type="entry name" value="ABC TRANSPORTER PERMEASE PROTEIN-RELATED"/>
    <property type="match status" value="1"/>
</dbReference>
<organism evidence="9 10">
    <name type="scientific">Edaphosphingomonas haloaromaticamans</name>
    <dbReference type="NCBI Taxonomy" id="653954"/>
    <lineage>
        <taxon>Bacteria</taxon>
        <taxon>Pseudomonadati</taxon>
        <taxon>Pseudomonadota</taxon>
        <taxon>Alphaproteobacteria</taxon>
        <taxon>Sphingomonadales</taxon>
        <taxon>Rhizorhabdaceae</taxon>
        <taxon>Edaphosphingomonas</taxon>
    </lineage>
</organism>
<gene>
    <name evidence="9" type="primary">mlaE_2</name>
    <name evidence="9" type="ORF">BHE75_01477</name>
</gene>
<dbReference type="EMBL" id="MIPT01000001">
    <property type="protein sequence ID" value="OHT19491.1"/>
    <property type="molecule type" value="Genomic_DNA"/>
</dbReference>
<proteinExistence type="inferred from homology"/>
<dbReference type="AlphaFoldDB" id="A0A1S1HDA4"/>
<evidence type="ECO:0000256" key="6">
    <source>
        <dbReference type="ARBA" id="ARBA00022989"/>
    </source>
</evidence>
<evidence type="ECO:0000256" key="5">
    <source>
        <dbReference type="ARBA" id="ARBA00022692"/>
    </source>
</evidence>
<keyword evidence="8" id="KW-0997">Cell inner membrane</keyword>
<evidence type="ECO:0000256" key="7">
    <source>
        <dbReference type="ARBA" id="ARBA00023136"/>
    </source>
</evidence>
<comment type="caution">
    <text evidence="8">Lacks conserved residue(s) required for the propagation of feature annotation.</text>
</comment>
<keyword evidence="5 8" id="KW-0812">Transmembrane</keyword>
<reference evidence="9 10" key="1">
    <citation type="submission" date="2016-09" db="EMBL/GenBank/DDBJ databases">
        <title>Metabolic pathway, cell adaptation mechanisms and a novel monoxygenase revealed through proteogenomic-transcription analysis of a Sphingomonas haloaromaticamans strain degrading the fungicide ortho-phenylphenol.</title>
        <authorList>
            <person name="Perruchon C."/>
            <person name="Papadopoulou E.S."/>
            <person name="Rousidou C."/>
            <person name="Vasileiadis S."/>
            <person name="Tanou G."/>
            <person name="Amoutzias G."/>
            <person name="Molassiotis A."/>
            <person name="Karpouzas D.G."/>
        </authorList>
    </citation>
    <scope>NUCLEOTIDE SEQUENCE [LARGE SCALE GENOMIC DNA]</scope>
    <source>
        <strain evidence="9 10">P3</strain>
    </source>
</reference>
<keyword evidence="10" id="KW-1185">Reference proteome</keyword>
<evidence type="ECO:0000256" key="2">
    <source>
        <dbReference type="ARBA" id="ARBA00004141"/>
    </source>
</evidence>
<dbReference type="InterPro" id="IPR030802">
    <property type="entry name" value="Permease_MalE"/>
</dbReference>
<comment type="subcellular location">
    <subcellularLocation>
        <location evidence="8">Cell inner membrane</location>
        <topology evidence="8">Multi-pass membrane protein</topology>
    </subcellularLocation>
    <subcellularLocation>
        <location evidence="2">Membrane</location>
        <topology evidence="2">Multi-pass membrane protein</topology>
    </subcellularLocation>
</comment>
<dbReference type="Pfam" id="PF02405">
    <property type="entry name" value="MlaE"/>
    <property type="match status" value="1"/>
</dbReference>
<accession>A0A1S1HDA4</accession>
<comment type="similarity">
    <text evidence="3 8">Belongs to the MlaE permease family.</text>
</comment>
<protein>
    <submittedName>
        <fullName evidence="9">Putative phospholipid ABC transporter permease protein MlaE</fullName>
    </submittedName>
</protein>
<keyword evidence="6 8" id="KW-1133">Transmembrane helix</keyword>
<dbReference type="RefSeq" id="WP_041864964.1">
    <property type="nucleotide sequence ID" value="NZ_MIPT01000001.1"/>
</dbReference>
<feature type="transmembrane region" description="Helical" evidence="8">
    <location>
        <begin position="156"/>
        <end position="186"/>
    </location>
</feature>
<dbReference type="OrthoDB" id="9806241at2"/>
<evidence type="ECO:0000256" key="4">
    <source>
        <dbReference type="ARBA" id="ARBA00022448"/>
    </source>
</evidence>
<dbReference type="PANTHER" id="PTHR30188:SF4">
    <property type="entry name" value="PROTEIN TRIGALACTOSYLDIACYLGLYCEROL 1, CHLOROPLASTIC"/>
    <property type="match status" value="1"/>
</dbReference>
<dbReference type="NCBIfam" id="TIGR00056">
    <property type="entry name" value="MlaE family lipid ABC transporter permease subunit"/>
    <property type="match status" value="1"/>
</dbReference>
<keyword evidence="8" id="KW-1003">Cell membrane</keyword>
<dbReference type="GO" id="GO:0043190">
    <property type="term" value="C:ATP-binding cassette (ABC) transporter complex"/>
    <property type="evidence" value="ECO:0007669"/>
    <property type="project" value="InterPro"/>
</dbReference>
<dbReference type="Proteomes" id="UP000179467">
    <property type="component" value="Unassembled WGS sequence"/>
</dbReference>
<dbReference type="GO" id="GO:0005548">
    <property type="term" value="F:phospholipid transporter activity"/>
    <property type="evidence" value="ECO:0007669"/>
    <property type="project" value="TreeGrafter"/>
</dbReference>
<keyword evidence="4" id="KW-0813">Transport</keyword>
<evidence type="ECO:0000313" key="10">
    <source>
        <dbReference type="Proteomes" id="UP000179467"/>
    </source>
</evidence>
<evidence type="ECO:0000313" key="9">
    <source>
        <dbReference type="EMBL" id="OHT19491.1"/>
    </source>
</evidence>
<comment type="function">
    <text evidence="1">Could be part of an ABC transporter complex.</text>
</comment>
<comment type="caution">
    <text evidence="9">The sequence shown here is derived from an EMBL/GenBank/DDBJ whole genome shotgun (WGS) entry which is preliminary data.</text>
</comment>